<comment type="caution">
    <text evidence="1">The sequence shown here is derived from an EMBL/GenBank/DDBJ whole genome shotgun (WGS) entry which is preliminary data.</text>
</comment>
<dbReference type="EMBL" id="JASBWS010000032">
    <property type="protein sequence ID" value="KAJ9108323.1"/>
    <property type="molecule type" value="Genomic_DNA"/>
</dbReference>
<accession>A0ACC2W9A7</accession>
<evidence type="ECO:0000313" key="2">
    <source>
        <dbReference type="Proteomes" id="UP001230649"/>
    </source>
</evidence>
<dbReference type="Proteomes" id="UP001230649">
    <property type="component" value="Unassembled WGS sequence"/>
</dbReference>
<proteinExistence type="predicted"/>
<gene>
    <name evidence="1" type="ORF">QFC20_003484</name>
</gene>
<keyword evidence="2" id="KW-1185">Reference proteome</keyword>
<protein>
    <submittedName>
        <fullName evidence="1">Uncharacterized protein</fullName>
    </submittedName>
</protein>
<organism evidence="1 2">
    <name type="scientific">Naganishia adeliensis</name>
    <dbReference type="NCBI Taxonomy" id="92952"/>
    <lineage>
        <taxon>Eukaryota</taxon>
        <taxon>Fungi</taxon>
        <taxon>Dikarya</taxon>
        <taxon>Basidiomycota</taxon>
        <taxon>Agaricomycotina</taxon>
        <taxon>Tremellomycetes</taxon>
        <taxon>Filobasidiales</taxon>
        <taxon>Filobasidiaceae</taxon>
        <taxon>Naganishia</taxon>
    </lineage>
</organism>
<reference evidence="1" key="1">
    <citation type="submission" date="2023-04" db="EMBL/GenBank/DDBJ databases">
        <title>Draft Genome sequencing of Naganishia species isolated from polar environments using Oxford Nanopore Technology.</title>
        <authorList>
            <person name="Leo P."/>
            <person name="Venkateswaran K."/>
        </authorList>
    </citation>
    <scope>NUCLEOTIDE SEQUENCE</scope>
    <source>
        <strain evidence="1">MNA-CCFEE 5262</strain>
    </source>
</reference>
<evidence type="ECO:0000313" key="1">
    <source>
        <dbReference type="EMBL" id="KAJ9108323.1"/>
    </source>
</evidence>
<name>A0ACC2W9A7_9TREE</name>
<sequence>MASHAARIAAAQAERDLSEAPVDIFHAFASESASQQDWNREQDDEEEEEDVGEPGGGRISMYVKIVHEMFETVLEGEDYLFTEHERAVLRQFLRLQYEPKYLLTRLLLRKTNKIFSHHELSVKYSSELGEDNVAAYMDILTTPLDLSQAVQHQTPKRSSGSNQSDTDSLRRDRFFTADELASLQHFQTSLEPSKDQPDVQVHKGDKETGKVASTSKMPSKKVKVSKAMNDASNPIVLESSDDEATAVETKPVIKTSTKHAKIDMKKIATGLSKEEEEQDPELAKAIRLSKYEALKKTIASTETSKKLVSRVIDKGKAATLLPDTTAPSNSPAGATPKVESPPKLEPDDFYRLKEGDTEAITAFARGASEMAVEEMIRHLNMAELTLIAKELKCWKSKYTASDWPFLREIQR</sequence>